<accession>A0A4R6IBM1</accession>
<dbReference type="NCBIfam" id="TIGR04524">
    <property type="entry name" value="mycoplas_M_dom"/>
    <property type="match status" value="1"/>
</dbReference>
<organism evidence="4 5">
    <name type="scientific">Mycoplasma testudineum</name>
    <dbReference type="NCBI Taxonomy" id="244584"/>
    <lineage>
        <taxon>Bacteria</taxon>
        <taxon>Bacillati</taxon>
        <taxon>Mycoplasmatota</taxon>
        <taxon>Mollicutes</taxon>
        <taxon>Mycoplasmataceae</taxon>
        <taxon>Mycoplasma</taxon>
    </lineage>
</organism>
<feature type="region of interest" description="Disordered" evidence="1">
    <location>
        <begin position="170"/>
        <end position="202"/>
    </location>
</feature>
<feature type="compositionally biased region" description="Pro residues" evidence="1">
    <location>
        <begin position="107"/>
        <end position="132"/>
    </location>
</feature>
<dbReference type="RefSeq" id="WP_133510006.1">
    <property type="nucleotide sequence ID" value="NZ_NNCE01000008.1"/>
</dbReference>
<dbReference type="AlphaFoldDB" id="A0A4R6IBM1"/>
<protein>
    <submittedName>
        <fullName evidence="4">Putative immunoglobulin-blocking virulence protein</fullName>
    </submittedName>
</protein>
<dbReference type="OrthoDB" id="400621at2"/>
<feature type="compositionally biased region" description="Basic and acidic residues" evidence="1">
    <location>
        <begin position="67"/>
        <end position="76"/>
    </location>
</feature>
<evidence type="ECO:0000256" key="2">
    <source>
        <dbReference type="SAM" id="SignalP"/>
    </source>
</evidence>
<dbReference type="Proteomes" id="UP000295518">
    <property type="component" value="Unassembled WGS sequence"/>
</dbReference>
<dbReference type="Pfam" id="PF26360">
    <property type="entry name" value="MIB_M1"/>
    <property type="match status" value="1"/>
</dbReference>
<feature type="compositionally biased region" description="Acidic residues" evidence="1">
    <location>
        <begin position="87"/>
        <end position="98"/>
    </location>
</feature>
<evidence type="ECO:0000313" key="4">
    <source>
        <dbReference type="EMBL" id="TDO18996.1"/>
    </source>
</evidence>
<reference evidence="4 5" key="1">
    <citation type="submission" date="2019-03" db="EMBL/GenBank/DDBJ databases">
        <title>Genomic Encyclopedia of Archaeal and Bacterial Type Strains, Phase II (KMG-II): from individual species to whole genera.</title>
        <authorList>
            <person name="Goeker M."/>
        </authorList>
    </citation>
    <scope>NUCLEOTIDE SEQUENCE [LARGE SCALE GENOMIC DNA]</scope>
    <source>
        <strain evidence="4 5">ATCC 700618</strain>
    </source>
</reference>
<dbReference type="EMBL" id="SNWN01000016">
    <property type="protein sequence ID" value="TDO18996.1"/>
    <property type="molecule type" value="Genomic_DNA"/>
</dbReference>
<dbReference type="InterPro" id="IPR030942">
    <property type="entry name" value="Mycoplas_M_dom"/>
</dbReference>
<feature type="domain" description="IgG-blocking virulence" evidence="3">
    <location>
        <begin position="389"/>
        <end position="572"/>
    </location>
</feature>
<feature type="chain" id="PRO_5020242712" evidence="2">
    <location>
        <begin position="25"/>
        <end position="826"/>
    </location>
</feature>
<keyword evidence="2" id="KW-0732">Signal</keyword>
<proteinExistence type="predicted"/>
<keyword evidence="5" id="KW-1185">Reference proteome</keyword>
<feature type="region of interest" description="Disordered" evidence="1">
    <location>
        <begin position="63"/>
        <end position="156"/>
    </location>
</feature>
<evidence type="ECO:0000256" key="1">
    <source>
        <dbReference type="SAM" id="MobiDB-lite"/>
    </source>
</evidence>
<evidence type="ECO:0000313" key="5">
    <source>
        <dbReference type="Proteomes" id="UP000295518"/>
    </source>
</evidence>
<comment type="caution">
    <text evidence="4">The sequence shown here is derived from an EMBL/GenBank/DDBJ whole genome shotgun (WGS) entry which is preliminary data.</text>
</comment>
<feature type="signal peptide" evidence="2">
    <location>
        <begin position="1"/>
        <end position="24"/>
    </location>
</feature>
<feature type="compositionally biased region" description="Polar residues" evidence="1">
    <location>
        <begin position="188"/>
        <end position="201"/>
    </location>
</feature>
<sequence>MTRKTKLLILTSSLVVAGSGAITAATILGVKLSRNDTAGVEYSTIAPTKIIDHEKPLTDEEILANKTKKEEEKPVEETPAPPVEETPVIEEEPVAPEPEPEKEPEPEPPAPEPEPTPEPEPVPPVPTPPVEEPPVAEKEPEPAAPSTPIGSGTQNVKPTTAELLRRLKDNGESAQLSKDFVTKGGVGTNSRRLGKNSSVSQPDKFDYESLSAGSQDSAVVLSTLIRNGVTLDNLPTLDEAVSMKDLNSLKENSLRWTGSKVLNFNGQDLNDMLKEFNESLNVQLPLDTVSPTRYSLTDVVALANKDKNGQELTNIEKIIKDRINTYLAKHKPNGMTSIQDVKLKESFSANEISDLEKGLVPSSMNIDATLGAVWSARSAFVNDVLFRTTQQNMNRYLSIESNWERTFDSIMNLDFAAWKGEATNSGYSKSEAIPIPGYENIARLYEYKNLRDQNNPREYRYIVELLRSDLLKEGKTINTLMNEVEKIVRSKNSSWNKNETGLMLAIRNINQSTVKNVEAVVEFMPNTIKSLTMFYNSNNPKGIHALIKNTNFDTKTNTLRELNLYTDTDRNIDDKNTAVERISTLTRIDPRVYQRVNPGAYDYKYNSIFLTMAISKPEPRNVISDTMRYVYVTAKDRREFQGYFGGAGAYPINWDFRDANMFEFNNVNIPSISNFSKFEKVTFSQIKDKTLFYDFRNLVIDNSDRVRYEIGIPSYGMFYADTAVADRDNRSEWATDPNGVTLKVVGTSKRGVAADIRTINNTANASWQYIRHLDFTPTVNKSTGETITNDFTEDIVRRTTWAPLITTIKINGKTLVAGTDFSVSAS</sequence>
<evidence type="ECO:0000259" key="3">
    <source>
        <dbReference type="Pfam" id="PF26360"/>
    </source>
</evidence>
<gene>
    <name evidence="4" type="ORF">EI74_0815</name>
</gene>
<name>A0A4R6IBM1_9MOLU</name>